<organism evidence="1 2">
    <name type="scientific">Eumeta variegata</name>
    <name type="common">Bagworm moth</name>
    <name type="synonym">Eumeta japonica</name>
    <dbReference type="NCBI Taxonomy" id="151549"/>
    <lineage>
        <taxon>Eukaryota</taxon>
        <taxon>Metazoa</taxon>
        <taxon>Ecdysozoa</taxon>
        <taxon>Arthropoda</taxon>
        <taxon>Hexapoda</taxon>
        <taxon>Insecta</taxon>
        <taxon>Pterygota</taxon>
        <taxon>Neoptera</taxon>
        <taxon>Endopterygota</taxon>
        <taxon>Lepidoptera</taxon>
        <taxon>Glossata</taxon>
        <taxon>Ditrysia</taxon>
        <taxon>Tineoidea</taxon>
        <taxon>Psychidae</taxon>
        <taxon>Oiketicinae</taxon>
        <taxon>Eumeta</taxon>
    </lineage>
</organism>
<proteinExistence type="predicted"/>
<comment type="caution">
    <text evidence="1">The sequence shown here is derived from an EMBL/GenBank/DDBJ whole genome shotgun (WGS) entry which is preliminary data.</text>
</comment>
<reference evidence="1 2" key="1">
    <citation type="journal article" date="2019" name="Commun. Biol.">
        <title>The bagworm genome reveals a unique fibroin gene that provides high tensile strength.</title>
        <authorList>
            <person name="Kono N."/>
            <person name="Nakamura H."/>
            <person name="Ohtoshi R."/>
            <person name="Tomita M."/>
            <person name="Numata K."/>
            <person name="Arakawa K."/>
        </authorList>
    </citation>
    <scope>NUCLEOTIDE SEQUENCE [LARGE SCALE GENOMIC DNA]</scope>
</reference>
<protein>
    <submittedName>
        <fullName evidence="1">Uncharacterized protein</fullName>
    </submittedName>
</protein>
<dbReference type="AlphaFoldDB" id="A0A4C1SV12"/>
<gene>
    <name evidence="1" type="ORF">EVAR_3401_1</name>
</gene>
<dbReference type="EMBL" id="BGZK01000016">
    <property type="protein sequence ID" value="GBP05060.1"/>
    <property type="molecule type" value="Genomic_DNA"/>
</dbReference>
<sequence length="216" mass="23276">MSMHYNDYFTVELADCFMGIPNTPERPWSYRRLQSRRPSRTRAQTGSKLTFLAANHVITEKRRDSIIISFIRKRKPTNSDRSAFGSPLSLGLLGAALLGNASSSSWCVTAPRAAAGVTAPHAPHVAGSVDVYGHQEPQEMTPMRHQTHLDTANGAERKRGANGAELIAGAGAGRGNDCPAARICIESKSGNEAGITGYSEIAHKVVNFMSTRRSPG</sequence>
<evidence type="ECO:0000313" key="2">
    <source>
        <dbReference type="Proteomes" id="UP000299102"/>
    </source>
</evidence>
<evidence type="ECO:0000313" key="1">
    <source>
        <dbReference type="EMBL" id="GBP05060.1"/>
    </source>
</evidence>
<accession>A0A4C1SV12</accession>
<keyword evidence="2" id="KW-1185">Reference proteome</keyword>
<dbReference type="Proteomes" id="UP000299102">
    <property type="component" value="Unassembled WGS sequence"/>
</dbReference>
<name>A0A4C1SV12_EUMVA</name>